<protein>
    <recommendedName>
        <fullName evidence="4">D-malate dehydrogenase (decarboxylating)</fullName>
        <ecNumber evidence="4">1.1.1.83</ecNumber>
    </recommendedName>
</protein>
<name>A0ABP6X618_9ACTN</name>
<comment type="catalytic activity">
    <reaction evidence="9">
        <text>(R)-malate + NAD(+) = pyruvate + CO2 + NADH</text>
        <dbReference type="Rhea" id="RHEA:18365"/>
        <dbReference type="ChEBI" id="CHEBI:15361"/>
        <dbReference type="ChEBI" id="CHEBI:15588"/>
        <dbReference type="ChEBI" id="CHEBI:16526"/>
        <dbReference type="ChEBI" id="CHEBI:57540"/>
        <dbReference type="ChEBI" id="CHEBI:57945"/>
        <dbReference type="EC" id="1.1.1.83"/>
    </reaction>
</comment>
<keyword evidence="5" id="KW-0479">Metal-binding</keyword>
<comment type="cofactor">
    <cofactor evidence="1">
        <name>Mn(2+)</name>
        <dbReference type="ChEBI" id="CHEBI:29035"/>
    </cofactor>
</comment>
<evidence type="ECO:0000313" key="12">
    <source>
        <dbReference type="Proteomes" id="UP001500707"/>
    </source>
</evidence>
<evidence type="ECO:0000256" key="2">
    <source>
        <dbReference type="ARBA" id="ARBA00001946"/>
    </source>
</evidence>
<gene>
    <name evidence="11" type="ORF">GCM10022295_49590</name>
</gene>
<dbReference type="RefSeq" id="WP_346183548.1">
    <property type="nucleotide sequence ID" value="NZ_BAABCE010000009.1"/>
</dbReference>
<evidence type="ECO:0000313" key="11">
    <source>
        <dbReference type="EMBL" id="GAA3561482.1"/>
    </source>
</evidence>
<dbReference type="PANTHER" id="PTHR43275">
    <property type="entry name" value="D-MALATE DEHYDROGENASE [DECARBOXYLATING]"/>
    <property type="match status" value="1"/>
</dbReference>
<accession>A0ABP6X618</accession>
<keyword evidence="7" id="KW-0520">NAD</keyword>
<evidence type="ECO:0000256" key="8">
    <source>
        <dbReference type="ARBA" id="ARBA00023211"/>
    </source>
</evidence>
<organism evidence="11 12">
    <name type="scientific">Streptomyces osmaniensis</name>
    <dbReference type="NCBI Taxonomy" id="593134"/>
    <lineage>
        <taxon>Bacteria</taxon>
        <taxon>Bacillati</taxon>
        <taxon>Actinomycetota</taxon>
        <taxon>Actinomycetes</taxon>
        <taxon>Kitasatosporales</taxon>
        <taxon>Streptomycetaceae</taxon>
        <taxon>Streptomyces</taxon>
    </lineage>
</organism>
<dbReference type="PANTHER" id="PTHR43275:SF1">
    <property type="entry name" value="D-MALATE DEHYDROGENASE [DECARBOXYLATING]"/>
    <property type="match status" value="1"/>
</dbReference>
<evidence type="ECO:0000256" key="4">
    <source>
        <dbReference type="ARBA" id="ARBA00013126"/>
    </source>
</evidence>
<evidence type="ECO:0000259" key="10">
    <source>
        <dbReference type="SMART" id="SM01329"/>
    </source>
</evidence>
<reference evidence="12" key="1">
    <citation type="journal article" date="2019" name="Int. J. Syst. Evol. Microbiol.">
        <title>The Global Catalogue of Microorganisms (GCM) 10K type strain sequencing project: providing services to taxonomists for standard genome sequencing and annotation.</title>
        <authorList>
            <consortium name="The Broad Institute Genomics Platform"/>
            <consortium name="The Broad Institute Genome Sequencing Center for Infectious Disease"/>
            <person name="Wu L."/>
            <person name="Ma J."/>
        </authorList>
    </citation>
    <scope>NUCLEOTIDE SEQUENCE [LARGE SCALE GENOMIC DNA]</scope>
    <source>
        <strain evidence="12">JCM 17656</strain>
    </source>
</reference>
<dbReference type="Pfam" id="PF00180">
    <property type="entry name" value="Iso_dh"/>
    <property type="match status" value="1"/>
</dbReference>
<evidence type="ECO:0000256" key="6">
    <source>
        <dbReference type="ARBA" id="ARBA00023002"/>
    </source>
</evidence>
<sequence length="375" mass="40606">MSQSYRIAVIPGDGIGREVVPEGLRSLRSAAEVHGFALDVTEFDFASADYWLRHGTMLPEDWRDVLGGFDAIFFGAVGLPEVVPDHVSLWGSLLQFRRGFDQYVNLRPVRLLRGVRSPLRDHGPGDIDFYVVRENTEGEYSSIGGRIFEGTERETVIQETVMTRTGVDRVLRYAFELAATRPRKHLTWATKSNGISISMPYWDERAAEMAERYPDVTADKDHIDILTAKFVLKPDQYDVVVASNLFGDILSDLGPACTGTIGIAPSANINPDRTFPSLFEPVHGSAPDIAGLGIANPVGQIWSGAMMLDHLGEHEAAAHVVAAIETVLGEQPDAVTPDLGGTGTTVGLGKAIAAEIVRGADPDRLAAIGEATATR</sequence>
<dbReference type="NCBIfam" id="TIGR02089">
    <property type="entry name" value="TTC"/>
    <property type="match status" value="1"/>
</dbReference>
<dbReference type="EMBL" id="BAABCE010000009">
    <property type="protein sequence ID" value="GAA3561482.1"/>
    <property type="molecule type" value="Genomic_DNA"/>
</dbReference>
<dbReference type="InterPro" id="IPR024084">
    <property type="entry name" value="IsoPropMal-DH-like_dom"/>
</dbReference>
<keyword evidence="6" id="KW-0560">Oxidoreductase</keyword>
<keyword evidence="8" id="KW-0464">Manganese</keyword>
<dbReference type="Proteomes" id="UP001500707">
    <property type="component" value="Unassembled WGS sequence"/>
</dbReference>
<comment type="cofactor">
    <cofactor evidence="2">
        <name>Mg(2+)</name>
        <dbReference type="ChEBI" id="CHEBI:18420"/>
    </cofactor>
</comment>
<evidence type="ECO:0000256" key="7">
    <source>
        <dbReference type="ARBA" id="ARBA00023027"/>
    </source>
</evidence>
<dbReference type="SUPFAM" id="SSF53659">
    <property type="entry name" value="Isocitrate/Isopropylmalate dehydrogenase-like"/>
    <property type="match status" value="1"/>
</dbReference>
<dbReference type="EC" id="1.1.1.83" evidence="4"/>
<evidence type="ECO:0000256" key="9">
    <source>
        <dbReference type="ARBA" id="ARBA00049301"/>
    </source>
</evidence>
<dbReference type="PROSITE" id="PS00470">
    <property type="entry name" value="IDH_IMDH"/>
    <property type="match status" value="1"/>
</dbReference>
<evidence type="ECO:0000256" key="3">
    <source>
        <dbReference type="ARBA" id="ARBA00007769"/>
    </source>
</evidence>
<dbReference type="InterPro" id="IPR011829">
    <property type="entry name" value="TTC_DH"/>
</dbReference>
<dbReference type="InterPro" id="IPR019818">
    <property type="entry name" value="IsoCit/isopropylmalate_DH_CS"/>
</dbReference>
<dbReference type="InterPro" id="IPR050501">
    <property type="entry name" value="ICDH/IPMDH"/>
</dbReference>
<feature type="domain" description="Isopropylmalate dehydrogenase-like" evidence="10">
    <location>
        <begin position="6"/>
        <end position="352"/>
    </location>
</feature>
<keyword evidence="12" id="KW-1185">Reference proteome</keyword>
<evidence type="ECO:0000256" key="5">
    <source>
        <dbReference type="ARBA" id="ARBA00022723"/>
    </source>
</evidence>
<dbReference type="SMART" id="SM01329">
    <property type="entry name" value="Iso_dh"/>
    <property type="match status" value="1"/>
</dbReference>
<comment type="similarity">
    <text evidence="3">Belongs to the isocitrate and isopropylmalate dehydrogenases family.</text>
</comment>
<comment type="caution">
    <text evidence="11">The sequence shown here is derived from an EMBL/GenBank/DDBJ whole genome shotgun (WGS) entry which is preliminary data.</text>
</comment>
<dbReference type="Gene3D" id="3.40.718.10">
    <property type="entry name" value="Isopropylmalate Dehydrogenase"/>
    <property type="match status" value="1"/>
</dbReference>
<evidence type="ECO:0000256" key="1">
    <source>
        <dbReference type="ARBA" id="ARBA00001936"/>
    </source>
</evidence>
<proteinExistence type="inferred from homology"/>